<evidence type="ECO:0000313" key="3">
    <source>
        <dbReference type="Proteomes" id="UP000800200"/>
    </source>
</evidence>
<dbReference type="Proteomes" id="UP000800200">
    <property type="component" value="Unassembled WGS sequence"/>
</dbReference>
<feature type="signal peptide" evidence="1">
    <location>
        <begin position="1"/>
        <end position="18"/>
    </location>
</feature>
<keyword evidence="1" id="KW-0732">Signal</keyword>
<evidence type="ECO:0000313" key="2">
    <source>
        <dbReference type="EMBL" id="KAF2182043.1"/>
    </source>
</evidence>
<reference evidence="2" key="1">
    <citation type="journal article" date="2020" name="Stud. Mycol.">
        <title>101 Dothideomycetes genomes: a test case for predicting lifestyles and emergence of pathogens.</title>
        <authorList>
            <person name="Haridas S."/>
            <person name="Albert R."/>
            <person name="Binder M."/>
            <person name="Bloem J."/>
            <person name="Labutti K."/>
            <person name="Salamov A."/>
            <person name="Andreopoulos B."/>
            <person name="Baker S."/>
            <person name="Barry K."/>
            <person name="Bills G."/>
            <person name="Bluhm B."/>
            <person name="Cannon C."/>
            <person name="Castanera R."/>
            <person name="Culley D."/>
            <person name="Daum C."/>
            <person name="Ezra D."/>
            <person name="Gonzalez J."/>
            <person name="Henrissat B."/>
            <person name="Kuo A."/>
            <person name="Liang C."/>
            <person name="Lipzen A."/>
            <person name="Lutzoni F."/>
            <person name="Magnuson J."/>
            <person name="Mondo S."/>
            <person name="Nolan M."/>
            <person name="Ohm R."/>
            <person name="Pangilinan J."/>
            <person name="Park H.-J."/>
            <person name="Ramirez L."/>
            <person name="Alfaro M."/>
            <person name="Sun H."/>
            <person name="Tritt A."/>
            <person name="Yoshinaga Y."/>
            <person name="Zwiers L.-H."/>
            <person name="Turgeon B."/>
            <person name="Goodwin S."/>
            <person name="Spatafora J."/>
            <person name="Crous P."/>
            <person name="Grigoriev I."/>
        </authorList>
    </citation>
    <scope>NUCLEOTIDE SEQUENCE</scope>
    <source>
        <strain evidence="2">CBS 207.26</strain>
    </source>
</reference>
<accession>A0A6A6DSK2</accession>
<dbReference type="AlphaFoldDB" id="A0A6A6DSK2"/>
<feature type="chain" id="PRO_5025635980" evidence="1">
    <location>
        <begin position="19"/>
        <end position="228"/>
    </location>
</feature>
<proteinExistence type="predicted"/>
<evidence type="ECO:0000256" key="1">
    <source>
        <dbReference type="SAM" id="SignalP"/>
    </source>
</evidence>
<name>A0A6A6DSK2_9PEZI</name>
<protein>
    <submittedName>
        <fullName evidence="2">Uncharacterized protein</fullName>
    </submittedName>
</protein>
<sequence>MKTLGFLPLSAFLGYVWAAPAAKDIVFPPNGATIVPVKSSGTGCPGEGADRRTTVIDYMRGARDTQIWTYALNLPSTMGAAIFPDVKGEQSKSCVHEWKIVNAPGYRLNVDKKRHLNSCSVQTATGNHRCVEDHVFVIDRPIDRILQSVDEIRIARAIDPMTAGQEFARSTVPTKKWKTGCEDKKVINMKTEVTLEGETNLSATVWPASADDFYGRILQGFTYDREKC</sequence>
<dbReference type="OrthoDB" id="3735213at2759"/>
<gene>
    <name evidence="2" type="ORF">K469DRAFT_691652</name>
</gene>
<dbReference type="EMBL" id="ML994650">
    <property type="protein sequence ID" value="KAF2182043.1"/>
    <property type="molecule type" value="Genomic_DNA"/>
</dbReference>
<keyword evidence="3" id="KW-1185">Reference proteome</keyword>
<organism evidence="2 3">
    <name type="scientific">Zopfia rhizophila CBS 207.26</name>
    <dbReference type="NCBI Taxonomy" id="1314779"/>
    <lineage>
        <taxon>Eukaryota</taxon>
        <taxon>Fungi</taxon>
        <taxon>Dikarya</taxon>
        <taxon>Ascomycota</taxon>
        <taxon>Pezizomycotina</taxon>
        <taxon>Dothideomycetes</taxon>
        <taxon>Dothideomycetes incertae sedis</taxon>
        <taxon>Zopfiaceae</taxon>
        <taxon>Zopfia</taxon>
    </lineage>
</organism>